<protein>
    <recommendedName>
        <fullName evidence="3">Lipoprotein</fullName>
    </recommendedName>
</protein>
<dbReference type="PROSITE" id="PS51257">
    <property type="entry name" value="PROKAR_LIPOPROTEIN"/>
    <property type="match status" value="1"/>
</dbReference>
<proteinExistence type="predicted"/>
<dbReference type="RefSeq" id="WP_251833409.1">
    <property type="nucleotide sequence ID" value="NZ_JACSPS010000002.1"/>
</dbReference>
<reference evidence="1 2" key="1">
    <citation type="submission" date="2020-08" db="EMBL/GenBank/DDBJ databases">
        <title>A Genomic Blueprint of the Chicken Gut Microbiome.</title>
        <authorList>
            <person name="Gilroy R."/>
            <person name="Ravi A."/>
            <person name="Getino M."/>
            <person name="Pursley I."/>
            <person name="Horton D.L."/>
            <person name="Alikhan N.-F."/>
            <person name="Baker D."/>
            <person name="Gharbi K."/>
            <person name="Hall N."/>
            <person name="Watson M."/>
            <person name="Adriaenssens E.M."/>
            <person name="Foster-Nyarko E."/>
            <person name="Jarju S."/>
            <person name="Secka A."/>
            <person name="Antonio M."/>
            <person name="Oren A."/>
            <person name="Chaudhuri R."/>
            <person name="La Ragione R.M."/>
            <person name="Hildebrand F."/>
            <person name="Pallen M.J."/>
        </authorList>
    </citation>
    <scope>NUCLEOTIDE SEQUENCE [LARGE SCALE GENOMIC DNA]</scope>
    <source>
        <strain evidence="1 2">Sa1CVA4</strain>
    </source>
</reference>
<organism evidence="1 2">
    <name type="scientific">Kaistella pullorum</name>
    <dbReference type="NCBI Taxonomy" id="2763074"/>
    <lineage>
        <taxon>Bacteria</taxon>
        <taxon>Pseudomonadati</taxon>
        <taxon>Bacteroidota</taxon>
        <taxon>Flavobacteriia</taxon>
        <taxon>Flavobacteriales</taxon>
        <taxon>Weeksellaceae</taxon>
        <taxon>Chryseobacterium group</taxon>
        <taxon>Kaistella</taxon>
    </lineage>
</organism>
<name>A0ABR8WMD3_9FLAO</name>
<dbReference type="EMBL" id="JACSPS010000002">
    <property type="protein sequence ID" value="MBD8018215.1"/>
    <property type="molecule type" value="Genomic_DNA"/>
</dbReference>
<evidence type="ECO:0000313" key="2">
    <source>
        <dbReference type="Proteomes" id="UP000626242"/>
    </source>
</evidence>
<comment type="caution">
    <text evidence="1">The sequence shown here is derived from an EMBL/GenBank/DDBJ whole genome shotgun (WGS) entry which is preliminary data.</text>
</comment>
<accession>A0ABR8WMD3</accession>
<sequence>MNKICLALLAGSMILSCEKKSEQITDSSTKFDSVKVPESNEPIELSTIQNCYISVVGKDSVFVSIEDNLGTLIGKMRYKNFEKDSSFGEISGTQNGDTLKLNYVFQAEGMTSEREIYFLKKDGNLLEGIGDHVTEGSTDRYANPAQLKYEGHSLKPTDCKDFDKNFPTAASR</sequence>
<dbReference type="Proteomes" id="UP000626242">
    <property type="component" value="Unassembled WGS sequence"/>
</dbReference>
<gene>
    <name evidence="1" type="ORF">H9628_07000</name>
</gene>
<evidence type="ECO:0000313" key="1">
    <source>
        <dbReference type="EMBL" id="MBD8018215.1"/>
    </source>
</evidence>
<keyword evidence="2" id="KW-1185">Reference proteome</keyword>
<evidence type="ECO:0008006" key="3">
    <source>
        <dbReference type="Google" id="ProtNLM"/>
    </source>
</evidence>